<proteinExistence type="predicted"/>
<reference evidence="1" key="1">
    <citation type="submission" date="2021-05" db="EMBL/GenBank/DDBJ databases">
        <authorList>
            <person name="Scholz U."/>
            <person name="Mascher M."/>
            <person name="Fiebig A."/>
        </authorList>
    </citation>
    <scope>NUCLEOTIDE SEQUENCE [LARGE SCALE GENOMIC DNA]</scope>
</reference>
<name>A0ACD5YF05_AVESA</name>
<evidence type="ECO:0000313" key="2">
    <source>
        <dbReference type="Proteomes" id="UP001732700"/>
    </source>
</evidence>
<sequence>MYFLLLKYVHIYKVESWSVQNITTQSNLKSVFILLATNMPKQWEAMIDIMDGNPSWCFGKHYQIIKQLEMVGKCEDRFGVPNDLQLPDLFLLPHNLRRLKISCPNLLNDEDPMPTLGSWLTFLNVLEIGVKSYTGATMTCPSGGFPDLYNLVLHDLDIEEWILEDGAMPKLRIVTLCKCTKLKALPQGLQQLKELKKVKVIAMPELDQVQCYLLHKAGREVIIRSSEEDFEHVQIPKDDR</sequence>
<reference evidence="1" key="2">
    <citation type="submission" date="2025-09" db="UniProtKB">
        <authorList>
            <consortium name="EnsemblPlants"/>
        </authorList>
    </citation>
    <scope>IDENTIFICATION</scope>
</reference>
<accession>A0ACD5YF05</accession>
<keyword evidence="2" id="KW-1185">Reference proteome</keyword>
<protein>
    <submittedName>
        <fullName evidence="1">Uncharacterized protein</fullName>
    </submittedName>
</protein>
<evidence type="ECO:0000313" key="1">
    <source>
        <dbReference type="EnsemblPlants" id="AVESA.00010b.r2.5DG0959130.1.CDS"/>
    </source>
</evidence>
<dbReference type="Proteomes" id="UP001732700">
    <property type="component" value="Chromosome 5D"/>
</dbReference>
<organism evidence="1 2">
    <name type="scientific">Avena sativa</name>
    <name type="common">Oat</name>
    <dbReference type="NCBI Taxonomy" id="4498"/>
    <lineage>
        <taxon>Eukaryota</taxon>
        <taxon>Viridiplantae</taxon>
        <taxon>Streptophyta</taxon>
        <taxon>Embryophyta</taxon>
        <taxon>Tracheophyta</taxon>
        <taxon>Spermatophyta</taxon>
        <taxon>Magnoliopsida</taxon>
        <taxon>Liliopsida</taxon>
        <taxon>Poales</taxon>
        <taxon>Poaceae</taxon>
        <taxon>BOP clade</taxon>
        <taxon>Pooideae</taxon>
        <taxon>Poodae</taxon>
        <taxon>Poeae</taxon>
        <taxon>Poeae Chloroplast Group 1 (Aveneae type)</taxon>
        <taxon>Aveninae</taxon>
        <taxon>Avena</taxon>
    </lineage>
</organism>
<dbReference type="EnsemblPlants" id="AVESA.00010b.r2.5DG0959130.1">
    <property type="protein sequence ID" value="AVESA.00010b.r2.5DG0959130.1.CDS"/>
    <property type="gene ID" value="AVESA.00010b.r2.5DG0959130"/>
</dbReference>